<accession>Q6N164</accession>
<dbReference type="AlphaFoldDB" id="Q6N164"/>
<dbReference type="STRING" id="258594.RPA4545"/>
<evidence type="ECO:0000313" key="1">
    <source>
        <dbReference type="EMBL" id="CAE29985.1"/>
    </source>
</evidence>
<organism evidence="1">
    <name type="scientific">Rhodopseudomonas palustris (strain ATCC BAA-98 / CGA009)</name>
    <dbReference type="NCBI Taxonomy" id="258594"/>
    <lineage>
        <taxon>Bacteria</taxon>
        <taxon>Pseudomonadati</taxon>
        <taxon>Pseudomonadota</taxon>
        <taxon>Alphaproteobacteria</taxon>
        <taxon>Hyphomicrobiales</taxon>
        <taxon>Nitrobacteraceae</taxon>
        <taxon>Rhodopseudomonas</taxon>
    </lineage>
</organism>
<gene>
    <name evidence="1" type="ordered locus">RPA4545</name>
</gene>
<sequence length="112" mass="12641">MTWANRLKLQDLRQCASLFSTGAPELTVPVVQKRMPFLDELARKKRPQNKDLRQCASSKTTGANQPAQLICASAPVPLYRNWRADRRTAAVTRTELAQRAIPHERFTRGGLP</sequence>
<reference evidence="1" key="1">
    <citation type="journal article" date="2004" name="Nat. Biotechnol.">
        <title>Complete genome sequence of the metabolically versatile photosynthetic bacterium Rhodopseudomonas palustris.</title>
        <authorList>
            <person name="Larimer F.W."/>
            <person name="Chain P."/>
            <person name="Hauser L."/>
            <person name="Lamerdin J."/>
            <person name="Malfatti S."/>
            <person name="Do L."/>
            <person name="Land M.L."/>
            <person name="Pelletier D.A."/>
            <person name="Beatty J.T."/>
            <person name="Lang A.S."/>
            <person name="Tabita F.R."/>
            <person name="Gibson J.L."/>
            <person name="Hanson T.E."/>
            <person name="Bobst C."/>
            <person name="Torres J.L."/>
            <person name="Peres C."/>
            <person name="Harrison F.H."/>
            <person name="Gibson J."/>
            <person name="Harwood C.S."/>
        </authorList>
    </citation>
    <scope>NUCLEOTIDE SEQUENCE [LARGE SCALE GENOMIC DNA]</scope>
    <source>
        <strain evidence="1">CGA009</strain>
    </source>
</reference>
<dbReference type="EMBL" id="BX572607">
    <property type="protein sequence ID" value="CAE29985.1"/>
    <property type="molecule type" value="Genomic_DNA"/>
</dbReference>
<name>Q6N164_RHOPA</name>
<dbReference type="HOGENOM" id="CLU_2143907_0_0_5"/>
<protein>
    <submittedName>
        <fullName evidence="1">Uncharacterized protein</fullName>
    </submittedName>
</protein>
<proteinExistence type="predicted"/>